<dbReference type="SUPFAM" id="SSF53067">
    <property type="entry name" value="Actin-like ATPase domain"/>
    <property type="match status" value="1"/>
</dbReference>
<sequence length="91" mass="9806">MNYVIGVDSGGTKTEVIAYNSQGEELVRALGGFGNIFIDREEAVKNICSTVDKVRDSLGSEDKCSKIYMGIGGIEGGKLKDDMEKLLTVEV</sequence>
<dbReference type="InterPro" id="IPR043129">
    <property type="entry name" value="ATPase_NBD"/>
</dbReference>
<dbReference type="OrthoDB" id="9772633at2"/>
<dbReference type="RefSeq" id="WP_073006416.1">
    <property type="nucleotide sequence ID" value="NZ_FQZO01000003.1"/>
</dbReference>
<evidence type="ECO:0008006" key="3">
    <source>
        <dbReference type="Google" id="ProtNLM"/>
    </source>
</evidence>
<protein>
    <recommendedName>
        <fullName evidence="3">BadF/BadG/BcrA/BcrD ATPase family protein</fullName>
    </recommendedName>
</protein>
<accession>A0A1M6GP17</accession>
<dbReference type="EMBL" id="FQZO01000003">
    <property type="protein sequence ID" value="SHJ11745.1"/>
    <property type="molecule type" value="Genomic_DNA"/>
</dbReference>
<proteinExistence type="predicted"/>
<dbReference type="Gene3D" id="3.30.420.40">
    <property type="match status" value="1"/>
</dbReference>
<dbReference type="Proteomes" id="UP000184080">
    <property type="component" value="Unassembled WGS sequence"/>
</dbReference>
<evidence type="ECO:0000313" key="2">
    <source>
        <dbReference type="Proteomes" id="UP000184080"/>
    </source>
</evidence>
<gene>
    <name evidence="1" type="ORF">SAMN05444401_2188</name>
</gene>
<dbReference type="AlphaFoldDB" id="A0A1M6GP17"/>
<evidence type="ECO:0000313" key="1">
    <source>
        <dbReference type="EMBL" id="SHJ11745.1"/>
    </source>
</evidence>
<name>A0A1M6GP17_9CLOT</name>
<keyword evidence="2" id="KW-1185">Reference proteome</keyword>
<organism evidence="1 2">
    <name type="scientific">Clostridium amylolyticum</name>
    <dbReference type="NCBI Taxonomy" id="1121298"/>
    <lineage>
        <taxon>Bacteria</taxon>
        <taxon>Bacillati</taxon>
        <taxon>Bacillota</taxon>
        <taxon>Clostridia</taxon>
        <taxon>Eubacteriales</taxon>
        <taxon>Clostridiaceae</taxon>
        <taxon>Clostridium</taxon>
    </lineage>
</organism>
<dbReference type="STRING" id="1121298.SAMN05444401_2188"/>
<reference evidence="1 2" key="1">
    <citation type="submission" date="2016-11" db="EMBL/GenBank/DDBJ databases">
        <authorList>
            <person name="Jaros S."/>
            <person name="Januszkiewicz K."/>
            <person name="Wedrychowicz H."/>
        </authorList>
    </citation>
    <scope>NUCLEOTIDE SEQUENCE [LARGE SCALE GENOMIC DNA]</scope>
    <source>
        <strain evidence="1 2">DSM 21864</strain>
    </source>
</reference>